<feature type="transmembrane region" description="Helical" evidence="5">
    <location>
        <begin position="37"/>
        <end position="59"/>
    </location>
</feature>
<evidence type="ECO:0000256" key="5">
    <source>
        <dbReference type="SAM" id="Phobius"/>
    </source>
</evidence>
<keyword evidence="3 5" id="KW-1133">Transmembrane helix</keyword>
<dbReference type="OrthoDB" id="6500128at2759"/>
<organism evidence="7 8">
    <name type="scientific">Clohesyomyces aquaticus</name>
    <dbReference type="NCBI Taxonomy" id="1231657"/>
    <lineage>
        <taxon>Eukaryota</taxon>
        <taxon>Fungi</taxon>
        <taxon>Dikarya</taxon>
        <taxon>Ascomycota</taxon>
        <taxon>Pezizomycotina</taxon>
        <taxon>Dothideomycetes</taxon>
        <taxon>Pleosporomycetidae</taxon>
        <taxon>Pleosporales</taxon>
        <taxon>Lindgomycetaceae</taxon>
        <taxon>Clohesyomyces</taxon>
    </lineage>
</organism>
<reference evidence="7 8" key="1">
    <citation type="submission" date="2016-07" db="EMBL/GenBank/DDBJ databases">
        <title>Pervasive Adenine N6-methylation of Active Genes in Fungi.</title>
        <authorList>
            <consortium name="DOE Joint Genome Institute"/>
            <person name="Mondo S.J."/>
            <person name="Dannebaum R.O."/>
            <person name="Kuo R.C."/>
            <person name="Labutti K."/>
            <person name="Haridas S."/>
            <person name="Kuo A."/>
            <person name="Salamov A."/>
            <person name="Ahrendt S.R."/>
            <person name="Lipzen A."/>
            <person name="Sullivan W."/>
            <person name="Andreopoulos W.B."/>
            <person name="Clum A."/>
            <person name="Lindquist E."/>
            <person name="Daum C."/>
            <person name="Ramamoorthy G.K."/>
            <person name="Gryganskyi A."/>
            <person name="Culley D."/>
            <person name="Magnuson J.K."/>
            <person name="James T.Y."/>
            <person name="O'Malley M.A."/>
            <person name="Stajich J.E."/>
            <person name="Spatafora J.W."/>
            <person name="Visel A."/>
            <person name="Grigoriev I.V."/>
        </authorList>
    </citation>
    <scope>NUCLEOTIDE SEQUENCE [LARGE SCALE GENOMIC DNA]</scope>
    <source>
        <strain evidence="7 8">CBS 115471</strain>
    </source>
</reference>
<dbReference type="Gene3D" id="1.20.1560.10">
    <property type="entry name" value="ABC transporter type 1, transmembrane domain"/>
    <property type="match status" value="1"/>
</dbReference>
<dbReference type="InterPro" id="IPR039421">
    <property type="entry name" value="Type_1_exporter"/>
</dbReference>
<dbReference type="PANTHER" id="PTHR24222">
    <property type="entry name" value="ABC TRANSPORTER B FAMILY"/>
    <property type="match status" value="1"/>
</dbReference>
<proteinExistence type="predicted"/>
<feature type="transmembrane region" description="Helical" evidence="5">
    <location>
        <begin position="91"/>
        <end position="114"/>
    </location>
</feature>
<dbReference type="InterPro" id="IPR036640">
    <property type="entry name" value="ABC1_TM_sf"/>
</dbReference>
<feature type="transmembrane region" description="Helical" evidence="5">
    <location>
        <begin position="191"/>
        <end position="212"/>
    </location>
</feature>
<dbReference type="Pfam" id="PF00664">
    <property type="entry name" value="ABC_membrane"/>
    <property type="match status" value="1"/>
</dbReference>
<dbReference type="STRING" id="1231657.A0A1Y1Y0Y8"/>
<dbReference type="SUPFAM" id="SSF90123">
    <property type="entry name" value="ABC transporter transmembrane region"/>
    <property type="match status" value="1"/>
</dbReference>
<feature type="transmembrane region" description="Helical" evidence="5">
    <location>
        <begin position="166"/>
        <end position="185"/>
    </location>
</feature>
<comment type="subcellular location">
    <subcellularLocation>
        <location evidence="1">Membrane</location>
        <topology evidence="1">Multi-pass membrane protein</topology>
    </subcellularLocation>
</comment>
<evidence type="ECO:0000256" key="2">
    <source>
        <dbReference type="ARBA" id="ARBA00022692"/>
    </source>
</evidence>
<keyword evidence="8" id="KW-1185">Reference proteome</keyword>
<feature type="transmembrane region" description="Helical" evidence="5">
    <location>
        <begin position="268"/>
        <end position="291"/>
    </location>
</feature>
<comment type="caution">
    <text evidence="7">The sequence shown here is derived from an EMBL/GenBank/DDBJ whole genome shotgun (WGS) entry which is preliminary data.</text>
</comment>
<sequence length="327" mass="35514">MNGGQYARLRSCVSFNSLFGFLRLLSYADPTWLDKLLIVIGFIAAIAAGVPFPLMGILFGQLVDDLNRATCDADAPTGPPSGTQSSINSKVLLLVYVSIASFALIYIYIVCWNITSQRLAQRVRERYLRKLLTQDISFFDTLQAGEVSSRLNGDIQAIETGTSEKVGVFLACISFCITAYIVAFIKDAKLAGILLTLIPAFIIMTVVGGTFVQKYSAKMSEYFGTASALASECLNHVGLVHALCASARLEERFGSYLKESRRQGIKKAYAVAVQAGLLYFIAFSANALAYWQGSQKIANTVQNGDGSVTIGDTYTVIFILVDGEYGK</sequence>
<dbReference type="PANTHER" id="PTHR24222:SF76">
    <property type="entry name" value="MYCOBACTIN IMPORT ATP-BINDING_PERMEASE PROTEIN IRTB"/>
    <property type="match status" value="1"/>
</dbReference>
<name>A0A1Y1Y0Y8_9PLEO</name>
<evidence type="ECO:0000259" key="6">
    <source>
        <dbReference type="PROSITE" id="PS50929"/>
    </source>
</evidence>
<evidence type="ECO:0000256" key="4">
    <source>
        <dbReference type="ARBA" id="ARBA00023136"/>
    </source>
</evidence>
<dbReference type="PROSITE" id="PS50929">
    <property type="entry name" value="ABC_TM1F"/>
    <property type="match status" value="1"/>
</dbReference>
<feature type="domain" description="ABC transmembrane type-1" evidence="6">
    <location>
        <begin position="39"/>
        <end position="321"/>
    </location>
</feature>
<dbReference type="GO" id="GO:0140359">
    <property type="term" value="F:ABC-type transporter activity"/>
    <property type="evidence" value="ECO:0007669"/>
    <property type="project" value="InterPro"/>
</dbReference>
<dbReference type="EMBL" id="MCFA01000442">
    <property type="protein sequence ID" value="ORX91677.1"/>
    <property type="molecule type" value="Genomic_DNA"/>
</dbReference>
<dbReference type="CDD" id="cd18577">
    <property type="entry name" value="ABC_6TM_Pgp_ABCB1_D1_like"/>
    <property type="match status" value="1"/>
</dbReference>
<keyword evidence="4 5" id="KW-0472">Membrane</keyword>
<gene>
    <name evidence="7" type="ORF">BCR34DRAFT_501282</name>
</gene>
<evidence type="ECO:0000313" key="8">
    <source>
        <dbReference type="Proteomes" id="UP000193144"/>
    </source>
</evidence>
<dbReference type="InterPro" id="IPR011527">
    <property type="entry name" value="ABC1_TM_dom"/>
</dbReference>
<keyword evidence="2 5" id="KW-0812">Transmembrane</keyword>
<dbReference type="Proteomes" id="UP000193144">
    <property type="component" value="Unassembled WGS sequence"/>
</dbReference>
<evidence type="ECO:0000313" key="7">
    <source>
        <dbReference type="EMBL" id="ORX91677.1"/>
    </source>
</evidence>
<evidence type="ECO:0000256" key="1">
    <source>
        <dbReference type="ARBA" id="ARBA00004141"/>
    </source>
</evidence>
<protein>
    <submittedName>
        <fullName evidence="7">ABC transporter type 1, transmembrane domain-containing protein</fullName>
    </submittedName>
</protein>
<dbReference type="AlphaFoldDB" id="A0A1Y1Y0Y8"/>
<accession>A0A1Y1Y0Y8</accession>
<dbReference type="GO" id="GO:0005886">
    <property type="term" value="C:plasma membrane"/>
    <property type="evidence" value="ECO:0007669"/>
    <property type="project" value="TreeGrafter"/>
</dbReference>
<evidence type="ECO:0000256" key="3">
    <source>
        <dbReference type="ARBA" id="ARBA00022989"/>
    </source>
</evidence>
<dbReference type="GO" id="GO:0005524">
    <property type="term" value="F:ATP binding"/>
    <property type="evidence" value="ECO:0007669"/>
    <property type="project" value="InterPro"/>
</dbReference>